<name>A0A9W6DA94_9CLOT</name>
<keyword evidence="2" id="KW-0812">Transmembrane</keyword>
<dbReference type="AlphaFoldDB" id="A0A9W6DA94"/>
<feature type="compositionally biased region" description="Low complexity" evidence="1">
    <location>
        <begin position="161"/>
        <end position="202"/>
    </location>
</feature>
<comment type="caution">
    <text evidence="3">The sequence shown here is derived from an EMBL/GenBank/DDBJ whole genome shotgun (WGS) entry which is preliminary data.</text>
</comment>
<accession>A0A9W6DA94</accession>
<evidence type="ECO:0000313" key="3">
    <source>
        <dbReference type="EMBL" id="GKU25140.1"/>
    </source>
</evidence>
<feature type="transmembrane region" description="Helical" evidence="2">
    <location>
        <begin position="86"/>
        <end position="104"/>
    </location>
</feature>
<keyword evidence="2" id="KW-1133">Transmembrane helix</keyword>
<feature type="transmembrane region" description="Helical" evidence="2">
    <location>
        <begin position="56"/>
        <end position="74"/>
    </location>
</feature>
<feature type="compositionally biased region" description="Polar residues" evidence="1">
    <location>
        <begin position="151"/>
        <end position="160"/>
    </location>
</feature>
<keyword evidence="4" id="KW-1185">Reference proteome</keyword>
<dbReference type="RefSeq" id="WP_261852104.1">
    <property type="nucleotide sequence ID" value="NZ_BQXY01000002.1"/>
</dbReference>
<keyword evidence="2" id="KW-0472">Membrane</keyword>
<evidence type="ECO:0000256" key="2">
    <source>
        <dbReference type="SAM" id="Phobius"/>
    </source>
</evidence>
<gene>
    <name evidence="3" type="ORF">CFOLD11_19660</name>
</gene>
<reference evidence="3" key="1">
    <citation type="journal article" date="2023" name="Int. J. Syst. Evol. Microbiol.">
        <title>&lt;i&gt;Clostridium folliculivorans&lt;/i&gt; sp. nov., isolated from soil samples of an organic paddy in Japan.</title>
        <authorList>
            <person name="Tazawa J."/>
            <person name="Kobayashi H."/>
            <person name="Tanizawa Y."/>
            <person name="Uchino A."/>
            <person name="Tanaka F."/>
            <person name="Urashima Y."/>
            <person name="Miura S."/>
            <person name="Sakamoto M."/>
            <person name="Ohkuma M."/>
            <person name="Tohno M."/>
        </authorList>
    </citation>
    <scope>NUCLEOTIDE SEQUENCE</scope>
    <source>
        <strain evidence="3">D1-1</strain>
    </source>
</reference>
<evidence type="ECO:0000313" key="4">
    <source>
        <dbReference type="Proteomes" id="UP001057868"/>
    </source>
</evidence>
<feature type="transmembrane region" description="Helical" evidence="2">
    <location>
        <begin position="34"/>
        <end position="50"/>
    </location>
</feature>
<protein>
    <submittedName>
        <fullName evidence="3">Uncharacterized protein</fullName>
    </submittedName>
</protein>
<proteinExistence type="predicted"/>
<sequence length="270" mass="29364">MIALLFYCSVLIFLICLFKLWSSTKVLKSKRKKYINGMVFSALISLFIMSSDLTAFLLLVGFLVFGSCITLILVTGLKNKDRSKKYYFGILISISLLFANSFLASHGINFRINPTDNATTVASEKISDNNLNSNSTTTSKATNTAVKESVENNNNSTPVDNSTNQVSTSNISNNSTNGTSSPSSVSTSSSKNNSSNSSGFSSIKHEDVTTAPTAEQQKSERTVYYTPGGKSFHYNRNCATLKRSKTVLSGKLSDVIRLGKSDPCNVCVRQ</sequence>
<feature type="region of interest" description="Disordered" evidence="1">
    <location>
        <begin position="128"/>
        <end position="222"/>
    </location>
</feature>
<feature type="compositionally biased region" description="Low complexity" evidence="1">
    <location>
        <begin position="128"/>
        <end position="144"/>
    </location>
</feature>
<dbReference type="EMBL" id="BQXY01000002">
    <property type="protein sequence ID" value="GKU25140.1"/>
    <property type="molecule type" value="Genomic_DNA"/>
</dbReference>
<organism evidence="3 4">
    <name type="scientific">Clostridium folliculivorans</name>
    <dbReference type="NCBI Taxonomy" id="2886038"/>
    <lineage>
        <taxon>Bacteria</taxon>
        <taxon>Bacillati</taxon>
        <taxon>Bacillota</taxon>
        <taxon>Clostridia</taxon>
        <taxon>Eubacteriales</taxon>
        <taxon>Clostridiaceae</taxon>
        <taxon>Clostridium</taxon>
    </lineage>
</organism>
<feature type="transmembrane region" description="Helical" evidence="2">
    <location>
        <begin position="6"/>
        <end position="22"/>
    </location>
</feature>
<dbReference type="Proteomes" id="UP001057868">
    <property type="component" value="Unassembled WGS sequence"/>
</dbReference>
<evidence type="ECO:0000256" key="1">
    <source>
        <dbReference type="SAM" id="MobiDB-lite"/>
    </source>
</evidence>